<evidence type="ECO:0000256" key="1">
    <source>
        <dbReference type="SAM" id="MobiDB-lite"/>
    </source>
</evidence>
<organism evidence="2 3">
    <name type="scientific">Streptomyces tubercidicus</name>
    <dbReference type="NCBI Taxonomy" id="47759"/>
    <lineage>
        <taxon>Bacteria</taxon>
        <taxon>Bacillati</taxon>
        <taxon>Actinomycetota</taxon>
        <taxon>Actinomycetes</taxon>
        <taxon>Kitasatosporales</taxon>
        <taxon>Streptomycetaceae</taxon>
        <taxon>Streptomyces</taxon>
    </lineage>
</organism>
<comment type="caution">
    <text evidence="2">The sequence shown here is derived from an EMBL/GenBank/DDBJ whole genome shotgun (WGS) entry which is preliminary data.</text>
</comment>
<feature type="region of interest" description="Disordered" evidence="1">
    <location>
        <begin position="1"/>
        <end position="33"/>
    </location>
</feature>
<protein>
    <submittedName>
        <fullName evidence="2">Uncharacterized protein</fullName>
    </submittedName>
</protein>
<dbReference type="Proteomes" id="UP000431826">
    <property type="component" value="Unassembled WGS sequence"/>
</dbReference>
<name>A0A640UVN1_9ACTN</name>
<sequence>MNRLPAAPGDIHGDQRFIGFLPGDSGKEPRAAQSEYPECRWPGCDGVPAVRRAGEVTRPAARSGHVSGRPYVLLMADVSFRVRGKILLKN</sequence>
<dbReference type="EMBL" id="BLIR01000001">
    <property type="protein sequence ID" value="GFE39412.1"/>
    <property type="molecule type" value="Genomic_DNA"/>
</dbReference>
<accession>A0A640UVN1</accession>
<gene>
    <name evidence="2" type="ORF">Stube_40850</name>
</gene>
<reference evidence="2 3" key="1">
    <citation type="submission" date="2019-12" db="EMBL/GenBank/DDBJ databases">
        <title>Whole genome shotgun sequence of Streptomyces tubercidicus NBRC 13090.</title>
        <authorList>
            <person name="Ichikawa N."/>
            <person name="Kimura A."/>
            <person name="Kitahashi Y."/>
            <person name="Komaki H."/>
            <person name="Tamura T."/>
        </authorList>
    </citation>
    <scope>NUCLEOTIDE SEQUENCE [LARGE SCALE GENOMIC DNA]</scope>
    <source>
        <strain evidence="2 3">NBRC 13090</strain>
    </source>
</reference>
<keyword evidence="3" id="KW-1185">Reference proteome</keyword>
<dbReference type="AlphaFoldDB" id="A0A640UVN1"/>
<evidence type="ECO:0000313" key="3">
    <source>
        <dbReference type="Proteomes" id="UP000431826"/>
    </source>
</evidence>
<proteinExistence type="predicted"/>
<evidence type="ECO:0000313" key="2">
    <source>
        <dbReference type="EMBL" id="GFE39412.1"/>
    </source>
</evidence>